<dbReference type="InterPro" id="IPR013815">
    <property type="entry name" value="ATP_grasp_subdomain_1"/>
</dbReference>
<keyword evidence="4 15" id="KW-0479">Metal-binding</keyword>
<evidence type="ECO:0000256" key="4">
    <source>
        <dbReference type="ARBA" id="ARBA00022723"/>
    </source>
</evidence>
<dbReference type="GO" id="GO:0008716">
    <property type="term" value="F:D-alanine-D-alanine ligase activity"/>
    <property type="evidence" value="ECO:0007669"/>
    <property type="project" value="UniProtKB-UniRule"/>
</dbReference>
<dbReference type="AlphaFoldDB" id="A0A6N2SUC4"/>
<dbReference type="HAMAP" id="MF_00047">
    <property type="entry name" value="Dala_Dala_lig"/>
    <property type="match status" value="1"/>
</dbReference>
<comment type="subcellular location">
    <subcellularLocation>
        <location evidence="12">Cytoplasm</location>
    </subcellularLocation>
</comment>
<feature type="binding site" evidence="14">
    <location>
        <begin position="334"/>
        <end position="335"/>
    </location>
    <ligand>
        <name>ATP</name>
        <dbReference type="ChEBI" id="CHEBI:30616"/>
    </ligand>
</feature>
<evidence type="ECO:0000256" key="10">
    <source>
        <dbReference type="ARBA" id="ARBA00023211"/>
    </source>
</evidence>
<dbReference type="NCBIfam" id="TIGR01205">
    <property type="entry name" value="D_ala_D_alaTIGR"/>
    <property type="match status" value="1"/>
</dbReference>
<dbReference type="InterPro" id="IPR016185">
    <property type="entry name" value="PreATP-grasp_dom_sf"/>
</dbReference>
<evidence type="ECO:0000256" key="15">
    <source>
        <dbReference type="PIRSR" id="PIRSR039102-3"/>
    </source>
</evidence>
<dbReference type="PIRSF" id="PIRSF039102">
    <property type="entry name" value="Ddl/VanB"/>
    <property type="match status" value="1"/>
</dbReference>
<dbReference type="InterPro" id="IPR011127">
    <property type="entry name" value="Dala_Dala_lig_N"/>
</dbReference>
<feature type="binding site" evidence="15">
    <location>
        <position position="335"/>
    </location>
    <ligand>
        <name>Mg(2+)</name>
        <dbReference type="ChEBI" id="CHEBI:18420"/>
        <label>1</label>
    </ligand>
</feature>
<comment type="cofactor">
    <cofactor evidence="1">
        <name>Mn(2+)</name>
        <dbReference type="ChEBI" id="CHEBI:29035"/>
    </cofactor>
</comment>
<dbReference type="GO" id="GO:0071555">
    <property type="term" value="P:cell wall organization"/>
    <property type="evidence" value="ECO:0007669"/>
    <property type="project" value="UniProtKB-KW"/>
</dbReference>
<feature type="binding site" evidence="15">
    <location>
        <position position="321"/>
    </location>
    <ligand>
        <name>Mg(2+)</name>
        <dbReference type="ChEBI" id="CHEBI:18420"/>
        <label>1</label>
    </ligand>
</feature>
<keyword evidence="12" id="KW-0963">Cytoplasm</keyword>
<keyword evidence="11 12" id="KW-0961">Cell wall biogenesis/degradation</keyword>
<dbReference type="GO" id="GO:0046872">
    <property type="term" value="F:metal ion binding"/>
    <property type="evidence" value="ECO:0007669"/>
    <property type="project" value="UniProtKB-KW"/>
</dbReference>
<evidence type="ECO:0000259" key="17">
    <source>
        <dbReference type="PROSITE" id="PS50975"/>
    </source>
</evidence>
<comment type="cofactor">
    <cofactor evidence="15">
        <name>Mg(2+)</name>
        <dbReference type="ChEBI" id="CHEBI:18420"/>
    </cofactor>
    <cofactor evidence="15">
        <name>Mn(2+)</name>
        <dbReference type="ChEBI" id="CHEBI:29035"/>
    </cofactor>
    <text evidence="15">Binds 2 magnesium or manganese ions per subunit.</text>
</comment>
<evidence type="ECO:0000256" key="5">
    <source>
        <dbReference type="ARBA" id="ARBA00022741"/>
    </source>
</evidence>
<feature type="binding site" evidence="15">
    <location>
        <position position="337"/>
    </location>
    <ligand>
        <name>Mg(2+)</name>
        <dbReference type="ChEBI" id="CHEBI:18420"/>
        <label>2</label>
    </ligand>
</feature>
<evidence type="ECO:0000256" key="7">
    <source>
        <dbReference type="ARBA" id="ARBA00022842"/>
    </source>
</evidence>
<accession>A0A6N2SUC4</accession>
<dbReference type="InterPro" id="IPR011095">
    <property type="entry name" value="Dala_Dala_lig_C"/>
</dbReference>
<evidence type="ECO:0000256" key="11">
    <source>
        <dbReference type="ARBA" id="ARBA00023316"/>
    </source>
</evidence>
<evidence type="ECO:0000256" key="12">
    <source>
        <dbReference type="HAMAP-Rule" id="MF_00047"/>
    </source>
</evidence>
<dbReference type="Gene3D" id="3.30.470.20">
    <property type="entry name" value="ATP-grasp fold, B domain"/>
    <property type="match status" value="1"/>
</dbReference>
<dbReference type="EMBL" id="CACRSM010000002">
    <property type="protein sequence ID" value="VYS96629.1"/>
    <property type="molecule type" value="Genomic_DNA"/>
</dbReference>
<evidence type="ECO:0000256" key="13">
    <source>
        <dbReference type="PIRSR" id="PIRSR039102-1"/>
    </source>
</evidence>
<dbReference type="PROSITE" id="PS00843">
    <property type="entry name" value="DALA_DALA_LIGASE_1"/>
    <property type="match status" value="1"/>
</dbReference>
<dbReference type="PANTHER" id="PTHR23132:SF25">
    <property type="entry name" value="D-ALANINE--D-ALANINE LIGASE A"/>
    <property type="match status" value="1"/>
</dbReference>
<feature type="binding site" evidence="15">
    <location>
        <position position="335"/>
    </location>
    <ligand>
        <name>Mg(2+)</name>
        <dbReference type="ChEBI" id="CHEBI:18420"/>
        <label>2</label>
    </ligand>
</feature>
<keyword evidence="8 12" id="KW-0133">Cell shape</keyword>
<dbReference type="PROSITE" id="PS50975">
    <property type="entry name" value="ATP_GRASP"/>
    <property type="match status" value="1"/>
</dbReference>
<dbReference type="PROSITE" id="PS00844">
    <property type="entry name" value="DALA_DALA_LIGASE_2"/>
    <property type="match status" value="1"/>
</dbReference>
<feature type="binding site" evidence="14">
    <location>
        <position position="155"/>
    </location>
    <ligand>
        <name>ATP</name>
        <dbReference type="ChEBI" id="CHEBI:30616"/>
    </ligand>
</feature>
<evidence type="ECO:0000256" key="2">
    <source>
        <dbReference type="ARBA" id="ARBA00010871"/>
    </source>
</evidence>
<proteinExistence type="inferred from homology"/>
<name>A0A6N2SUC4_9ACTO</name>
<dbReference type="Pfam" id="PF01820">
    <property type="entry name" value="Dala_Dala_lig_N"/>
    <property type="match status" value="1"/>
</dbReference>
<evidence type="ECO:0000256" key="1">
    <source>
        <dbReference type="ARBA" id="ARBA00001936"/>
    </source>
</evidence>
<dbReference type="SUPFAM" id="SSF52440">
    <property type="entry name" value="PreATP-grasp domain"/>
    <property type="match status" value="1"/>
</dbReference>
<dbReference type="Pfam" id="PF07478">
    <property type="entry name" value="Dala_Dala_lig_C"/>
    <property type="match status" value="1"/>
</dbReference>
<keyword evidence="6 16" id="KW-0067">ATP-binding</keyword>
<evidence type="ECO:0000256" key="9">
    <source>
        <dbReference type="ARBA" id="ARBA00022984"/>
    </source>
</evidence>
<dbReference type="InterPro" id="IPR011761">
    <property type="entry name" value="ATP-grasp"/>
</dbReference>
<evidence type="ECO:0000256" key="8">
    <source>
        <dbReference type="ARBA" id="ARBA00022960"/>
    </source>
</evidence>
<dbReference type="GO" id="GO:0008360">
    <property type="term" value="P:regulation of cell shape"/>
    <property type="evidence" value="ECO:0007669"/>
    <property type="project" value="UniProtKB-KW"/>
</dbReference>
<comment type="similarity">
    <text evidence="2 12">Belongs to the D-alanine--D-alanine ligase family.</text>
</comment>
<feature type="binding site" evidence="14">
    <location>
        <begin position="199"/>
        <end position="201"/>
    </location>
    <ligand>
        <name>ATP</name>
        <dbReference type="ChEBI" id="CHEBI:30616"/>
    </ligand>
</feature>
<dbReference type="Gene3D" id="3.40.50.20">
    <property type="match status" value="1"/>
</dbReference>
<protein>
    <recommendedName>
        <fullName evidence="12">D-alanine--D-alanine ligase</fullName>
        <ecNumber evidence="12">6.3.2.4</ecNumber>
    </recommendedName>
    <alternativeName>
        <fullName evidence="12">D-Ala-D-Ala ligase</fullName>
    </alternativeName>
    <alternativeName>
        <fullName evidence="12">D-alanylalanine synthetase</fullName>
    </alternativeName>
</protein>
<feature type="domain" description="ATP-grasp" evidence="17">
    <location>
        <begin position="159"/>
        <end position="368"/>
    </location>
</feature>
<evidence type="ECO:0000313" key="18">
    <source>
        <dbReference type="EMBL" id="VYS96629.1"/>
    </source>
</evidence>
<feature type="active site" evidence="13">
    <location>
        <position position="207"/>
    </location>
</feature>
<dbReference type="SUPFAM" id="SSF56059">
    <property type="entry name" value="Glutathione synthetase ATP-binding domain-like"/>
    <property type="match status" value="1"/>
</dbReference>
<feature type="binding site" evidence="14">
    <location>
        <begin position="207"/>
        <end position="208"/>
    </location>
    <ligand>
        <name>ATP</name>
        <dbReference type="ChEBI" id="CHEBI:30616"/>
    </ligand>
</feature>
<dbReference type="GO" id="GO:0009252">
    <property type="term" value="P:peptidoglycan biosynthetic process"/>
    <property type="evidence" value="ECO:0007669"/>
    <property type="project" value="UniProtKB-UniRule"/>
</dbReference>
<dbReference type="UniPathway" id="UPA00219"/>
<gene>
    <name evidence="12 18" type="primary">ddl</name>
    <name evidence="18" type="ORF">AOLFYP35_01020</name>
</gene>
<evidence type="ECO:0000256" key="6">
    <source>
        <dbReference type="ARBA" id="ARBA00022840"/>
    </source>
</evidence>
<comment type="function">
    <text evidence="12">Cell wall formation.</text>
</comment>
<dbReference type="Gene3D" id="3.30.1490.20">
    <property type="entry name" value="ATP-grasp fold, A domain"/>
    <property type="match status" value="1"/>
</dbReference>
<dbReference type="EC" id="6.3.2.4" evidence="12"/>
<keyword evidence="7 15" id="KW-0460">Magnesium</keyword>
<dbReference type="GO" id="GO:0005829">
    <property type="term" value="C:cytosol"/>
    <property type="evidence" value="ECO:0007669"/>
    <property type="project" value="TreeGrafter"/>
</dbReference>
<evidence type="ECO:0000256" key="3">
    <source>
        <dbReference type="ARBA" id="ARBA00022598"/>
    </source>
</evidence>
<keyword evidence="5 14" id="KW-0547">Nucleotide-binding</keyword>
<dbReference type="InterPro" id="IPR000291">
    <property type="entry name" value="D-Ala_lig_Van_CS"/>
</dbReference>
<dbReference type="InterPro" id="IPR005905">
    <property type="entry name" value="D_ala_D_ala"/>
</dbReference>
<comment type="catalytic activity">
    <reaction evidence="12">
        <text>2 D-alanine + ATP = D-alanyl-D-alanine + ADP + phosphate + H(+)</text>
        <dbReference type="Rhea" id="RHEA:11224"/>
        <dbReference type="ChEBI" id="CHEBI:15378"/>
        <dbReference type="ChEBI" id="CHEBI:30616"/>
        <dbReference type="ChEBI" id="CHEBI:43474"/>
        <dbReference type="ChEBI" id="CHEBI:57416"/>
        <dbReference type="ChEBI" id="CHEBI:57822"/>
        <dbReference type="ChEBI" id="CHEBI:456216"/>
        <dbReference type="EC" id="6.3.2.4"/>
    </reaction>
</comment>
<sequence length="378" mass="41152">MSEVKRPRVLVVFGGRSSEHLVSCATAAGVLHAIDRERFDVLAVGITRDGQWVHVDSNPELVDLRTASNTTIEPGLSRVSLLPGLARLVETTYDRTPEDDDARIVSVEDLGVIDVVLPLLHGPYGEDGTIQGLFEMANVRYVGCGVTSSAVSMDKHLTKTVLAEAGIAVGRWELVTEKEWSRDPQEVRSRIEALGYPVFVKPTRGGSSVGISRVDSPDQLDLAIKEAAANDPRIIVEAMAYGREVECGVRVPAGGDSMAAPLGEIGVPEGEFYDYALKYVDTDAISLMCPADVPEEDAARIQETALKAFEALECEGLARVDFFYNDETHEIIVNEVNTMPGFTRLSLYPRVWGEAGLSYTELVTSLLEEAMSRPLGLR</sequence>
<feature type="binding site" evidence="14">
    <location>
        <begin position="237"/>
        <end position="244"/>
    </location>
    <ligand>
        <name>ATP</name>
        <dbReference type="ChEBI" id="CHEBI:30616"/>
    </ligand>
</feature>
<evidence type="ECO:0000256" key="16">
    <source>
        <dbReference type="PROSITE-ProRule" id="PRU00409"/>
    </source>
</evidence>
<keyword evidence="3 12" id="KW-0436">Ligase</keyword>
<dbReference type="NCBIfam" id="NF002528">
    <property type="entry name" value="PRK01966.1-4"/>
    <property type="match status" value="1"/>
</dbReference>
<comment type="pathway">
    <text evidence="12">Cell wall biogenesis; peptidoglycan biosynthesis.</text>
</comment>
<dbReference type="GO" id="GO:0005524">
    <property type="term" value="F:ATP binding"/>
    <property type="evidence" value="ECO:0007669"/>
    <property type="project" value="UniProtKB-UniRule"/>
</dbReference>
<organism evidence="18">
    <name type="scientific">Schaalia odontolytica</name>
    <dbReference type="NCBI Taxonomy" id="1660"/>
    <lineage>
        <taxon>Bacteria</taxon>
        <taxon>Bacillati</taxon>
        <taxon>Actinomycetota</taxon>
        <taxon>Actinomycetes</taxon>
        <taxon>Actinomycetales</taxon>
        <taxon>Actinomycetaceae</taxon>
        <taxon>Schaalia</taxon>
    </lineage>
</organism>
<keyword evidence="10 15" id="KW-0464">Manganese</keyword>
<evidence type="ECO:0000256" key="14">
    <source>
        <dbReference type="PIRSR" id="PIRSR039102-2"/>
    </source>
</evidence>
<keyword evidence="9 12" id="KW-0573">Peptidoglycan synthesis</keyword>
<feature type="active site" evidence="13">
    <location>
        <position position="19"/>
    </location>
</feature>
<feature type="active site" evidence="13">
    <location>
        <position position="346"/>
    </location>
</feature>
<dbReference type="PANTHER" id="PTHR23132">
    <property type="entry name" value="D-ALANINE--D-ALANINE LIGASE"/>
    <property type="match status" value="1"/>
</dbReference>
<reference evidence="18" key="1">
    <citation type="submission" date="2019-11" db="EMBL/GenBank/DDBJ databases">
        <authorList>
            <person name="Feng L."/>
        </authorList>
    </citation>
    <scope>NUCLEOTIDE SEQUENCE</scope>
    <source>
        <strain evidence="18">AodontolyticusLFYP35</strain>
    </source>
</reference>